<dbReference type="Pfam" id="PF02765">
    <property type="entry name" value="POT1"/>
    <property type="match status" value="1"/>
</dbReference>
<evidence type="ECO:0000259" key="10">
    <source>
        <dbReference type="SMART" id="SM00976"/>
    </source>
</evidence>
<dbReference type="InterPro" id="IPR012340">
    <property type="entry name" value="NA-bd_OB-fold"/>
</dbReference>
<dbReference type="Pfam" id="PF16686">
    <property type="entry name" value="POT1PC"/>
    <property type="match status" value="1"/>
</dbReference>
<dbReference type="RefSeq" id="XP_013320740.1">
    <property type="nucleotide sequence ID" value="XM_013465286.1"/>
</dbReference>
<dbReference type="EMBL" id="KN847317">
    <property type="protein sequence ID" value="KIW60156.1"/>
    <property type="molecule type" value="Genomic_DNA"/>
</dbReference>
<evidence type="ECO:0000256" key="9">
    <source>
        <dbReference type="SAM" id="MobiDB-lite"/>
    </source>
</evidence>
<keyword evidence="6" id="KW-0779">Telomere</keyword>
<keyword evidence="5" id="KW-0158">Chromosome</keyword>
<evidence type="ECO:0000313" key="12">
    <source>
        <dbReference type="Proteomes" id="UP000054342"/>
    </source>
</evidence>
<dbReference type="OrthoDB" id="2186770at2759"/>
<gene>
    <name evidence="11" type="ORF">PV05_00395</name>
</gene>
<dbReference type="GeneID" id="25322303"/>
<evidence type="ECO:0000256" key="8">
    <source>
        <dbReference type="ARBA" id="ARBA00023242"/>
    </source>
</evidence>
<dbReference type="GO" id="GO:0032210">
    <property type="term" value="P:regulation of telomere maintenance via telomerase"/>
    <property type="evidence" value="ECO:0007669"/>
    <property type="project" value="TreeGrafter"/>
</dbReference>
<evidence type="ECO:0000256" key="7">
    <source>
        <dbReference type="ARBA" id="ARBA00023125"/>
    </source>
</evidence>
<dbReference type="GO" id="GO:0098505">
    <property type="term" value="F:G-rich strand telomeric DNA binding"/>
    <property type="evidence" value="ECO:0007669"/>
    <property type="project" value="TreeGrafter"/>
</dbReference>
<sequence>MEPSPVPPNFITLSEALSKAGTYQQYNVIGVCVDYFDPTITSTKEHMITFTLHDPWWTERPGMRFRFFSKTEKLLPKVGNQGDVVILRNVKTVNVKGRLLGISNSASNWLVLPSSALREVESSQDLQTKAEWYGKGIPKHYPQTALPNEAELKYAKYIAALEDPMSWGQLPPTTRPQMKAIMENSGGQAPVSADKFSLIQDLRPNKYFDIFGEVRKIHFDKNFPKTEIFLTEYTSREALYNYTSQSSADGLDGDEYGYLEDQPKSQWPGPWGRMTISVMLYEPHSSKAREIIGPGCLVFLRNVHIKMDKNGTKLEGICHTDTYDPTVVNVEVIKPHKDDERARSLISRKQQYAKQAKAEGKLFYWSPHDMPKKRKADEIDEVEEVQRSKPGKNRKRKKKESRMKGGITRQEARAGVDDTNVESKSNTNVRCNSYEVPRKSIVDILDITSLERKTPQGSLYRLPFQNCKYKSHVRVVDFFPDNIADFAVPRNTEMDLLSDEEDDEDLSSIDLTQDHGDRIGWEWRFFLLVEDARQPTAPGERPTQMELLVADTDGDFLLNMTACNLRDNKHAQQLAALKEKLFLLWGNLQEKKEESSTTEALSVKPSARPFECLIKEYGVPVRNSDEQVKGTSDYDRVFRLFGTAI</sequence>
<comment type="similarity">
    <text evidence="3">Belongs to the telombin family.</text>
</comment>
<dbReference type="SMART" id="SM00976">
    <property type="entry name" value="Telo_bind"/>
    <property type="match status" value="1"/>
</dbReference>
<dbReference type="GO" id="GO:0000783">
    <property type="term" value="C:nuclear telomere cap complex"/>
    <property type="evidence" value="ECO:0007669"/>
    <property type="project" value="TreeGrafter"/>
</dbReference>
<keyword evidence="7" id="KW-0238">DNA-binding</keyword>
<reference evidence="11 12" key="1">
    <citation type="submission" date="2015-01" db="EMBL/GenBank/DDBJ databases">
        <title>The Genome Sequence of Exophiala xenobiotica CBS118157.</title>
        <authorList>
            <consortium name="The Broad Institute Genomics Platform"/>
            <person name="Cuomo C."/>
            <person name="de Hoog S."/>
            <person name="Gorbushina A."/>
            <person name="Stielow B."/>
            <person name="Teixiera M."/>
            <person name="Abouelleil A."/>
            <person name="Chapman S.B."/>
            <person name="Priest M."/>
            <person name="Young S.K."/>
            <person name="Wortman J."/>
            <person name="Nusbaum C."/>
            <person name="Birren B."/>
        </authorList>
    </citation>
    <scope>NUCLEOTIDE SEQUENCE [LARGE SCALE GENOMIC DNA]</scope>
    <source>
        <strain evidence="11 12">CBS 118157</strain>
    </source>
</reference>
<organism evidence="11 12">
    <name type="scientific">Exophiala xenobiotica</name>
    <dbReference type="NCBI Taxonomy" id="348802"/>
    <lineage>
        <taxon>Eukaryota</taxon>
        <taxon>Fungi</taxon>
        <taxon>Dikarya</taxon>
        <taxon>Ascomycota</taxon>
        <taxon>Pezizomycotina</taxon>
        <taxon>Eurotiomycetes</taxon>
        <taxon>Chaetothyriomycetidae</taxon>
        <taxon>Chaetothyriales</taxon>
        <taxon>Herpotrichiellaceae</taxon>
        <taxon>Exophiala</taxon>
    </lineage>
</organism>
<dbReference type="InterPro" id="IPR011564">
    <property type="entry name" value="Telomer_end-bd_POT1/Cdc13"/>
</dbReference>
<feature type="compositionally biased region" description="Basic residues" evidence="9">
    <location>
        <begin position="389"/>
        <end position="401"/>
    </location>
</feature>
<evidence type="ECO:0000256" key="4">
    <source>
        <dbReference type="ARBA" id="ARBA00015253"/>
    </source>
</evidence>
<evidence type="ECO:0000256" key="3">
    <source>
        <dbReference type="ARBA" id="ARBA00008442"/>
    </source>
</evidence>
<feature type="domain" description="Telomeric single stranded DNA binding POT1/Cdc13" evidence="10">
    <location>
        <begin position="10"/>
        <end position="151"/>
    </location>
</feature>
<feature type="region of interest" description="Disordered" evidence="9">
    <location>
        <begin position="374"/>
        <end position="426"/>
    </location>
</feature>
<name>A0A0D2C5H1_9EURO</name>
<dbReference type="PANTHER" id="PTHR14513">
    <property type="entry name" value="PROTECTION OF TELOMERES 1"/>
    <property type="match status" value="1"/>
</dbReference>
<evidence type="ECO:0000256" key="1">
    <source>
        <dbReference type="ARBA" id="ARBA00004123"/>
    </source>
</evidence>
<proteinExistence type="inferred from homology"/>
<protein>
    <recommendedName>
        <fullName evidence="4">Protection of telomeres protein 1</fullName>
    </recommendedName>
</protein>
<dbReference type="HOGENOM" id="CLU_016663_1_0_1"/>
<dbReference type="GO" id="GO:0016233">
    <property type="term" value="P:telomere capping"/>
    <property type="evidence" value="ECO:0007669"/>
    <property type="project" value="TreeGrafter"/>
</dbReference>
<dbReference type="AlphaFoldDB" id="A0A0D2C5H1"/>
<evidence type="ECO:0000256" key="2">
    <source>
        <dbReference type="ARBA" id="ARBA00004574"/>
    </source>
</evidence>
<dbReference type="Gene3D" id="2.40.50.140">
    <property type="entry name" value="Nucleic acid-binding proteins"/>
    <property type="match status" value="2"/>
</dbReference>
<evidence type="ECO:0000256" key="6">
    <source>
        <dbReference type="ARBA" id="ARBA00022895"/>
    </source>
</evidence>
<dbReference type="FunFam" id="2.40.50.140:FF:000303">
    <property type="entry name" value="Protection of telomeres protein 1"/>
    <property type="match status" value="1"/>
</dbReference>
<dbReference type="InterPro" id="IPR028389">
    <property type="entry name" value="POT1"/>
</dbReference>
<dbReference type="PANTHER" id="PTHR14513:SF0">
    <property type="entry name" value="PROTECTION OF TELOMERES PROTEIN 1"/>
    <property type="match status" value="1"/>
</dbReference>
<evidence type="ECO:0000313" key="11">
    <source>
        <dbReference type="EMBL" id="KIW60156.1"/>
    </source>
</evidence>
<keyword evidence="12" id="KW-1185">Reference proteome</keyword>
<dbReference type="STRING" id="348802.A0A0D2C5H1"/>
<dbReference type="SUPFAM" id="SSF50249">
    <property type="entry name" value="Nucleic acid-binding proteins"/>
    <property type="match status" value="2"/>
</dbReference>
<accession>A0A0D2C5H1</accession>
<keyword evidence="8" id="KW-0539">Nucleus</keyword>
<evidence type="ECO:0000256" key="5">
    <source>
        <dbReference type="ARBA" id="ARBA00022454"/>
    </source>
</evidence>
<dbReference type="GO" id="GO:0010521">
    <property type="term" value="F:telomerase inhibitor activity"/>
    <property type="evidence" value="ECO:0007669"/>
    <property type="project" value="TreeGrafter"/>
</dbReference>
<dbReference type="Proteomes" id="UP000054342">
    <property type="component" value="Unassembled WGS sequence"/>
</dbReference>
<comment type="subcellular location">
    <subcellularLocation>
        <location evidence="2">Chromosome</location>
        <location evidence="2">Telomere</location>
    </subcellularLocation>
    <subcellularLocation>
        <location evidence="1">Nucleus</location>
    </subcellularLocation>
</comment>
<dbReference type="InterPro" id="IPR032042">
    <property type="entry name" value="POT1PC"/>
</dbReference>